<dbReference type="Proteomes" id="UP000199213">
    <property type="component" value="Unassembled WGS sequence"/>
</dbReference>
<name>A0A1G9DFU6_ACTMZ</name>
<feature type="transmembrane region" description="Helical" evidence="1">
    <location>
        <begin position="20"/>
        <end position="38"/>
    </location>
</feature>
<keyword evidence="3" id="KW-1185">Reference proteome</keyword>
<accession>A0A1G9DFU6</accession>
<dbReference type="AlphaFoldDB" id="A0A1G9DFU6"/>
<keyword evidence="1" id="KW-0472">Membrane</keyword>
<reference evidence="3" key="1">
    <citation type="submission" date="2016-10" db="EMBL/GenBank/DDBJ databases">
        <authorList>
            <person name="Varghese N."/>
            <person name="Submissions S."/>
        </authorList>
    </citation>
    <scope>NUCLEOTIDE SEQUENCE [LARGE SCALE GENOMIC DNA]</scope>
    <source>
        <strain evidence="3">DSM 45460</strain>
    </source>
</reference>
<dbReference type="RefSeq" id="WP_245694398.1">
    <property type="nucleotide sequence ID" value="NZ_FNFM01000010.1"/>
</dbReference>
<evidence type="ECO:0000313" key="2">
    <source>
        <dbReference type="EMBL" id="SDK62733.1"/>
    </source>
</evidence>
<evidence type="ECO:0000313" key="3">
    <source>
        <dbReference type="Proteomes" id="UP000199213"/>
    </source>
</evidence>
<dbReference type="EMBL" id="FNFM01000010">
    <property type="protein sequence ID" value="SDK62733.1"/>
    <property type="molecule type" value="Genomic_DNA"/>
</dbReference>
<feature type="transmembrane region" description="Helical" evidence="1">
    <location>
        <begin position="58"/>
        <end position="76"/>
    </location>
</feature>
<feature type="transmembrane region" description="Helical" evidence="1">
    <location>
        <begin position="150"/>
        <end position="173"/>
    </location>
</feature>
<feature type="transmembrane region" description="Helical" evidence="1">
    <location>
        <begin position="227"/>
        <end position="247"/>
    </location>
</feature>
<proteinExistence type="predicted"/>
<organism evidence="2 3">
    <name type="scientific">Actinopolyspora mzabensis</name>
    <dbReference type="NCBI Taxonomy" id="995066"/>
    <lineage>
        <taxon>Bacteria</taxon>
        <taxon>Bacillati</taxon>
        <taxon>Actinomycetota</taxon>
        <taxon>Actinomycetes</taxon>
        <taxon>Actinopolysporales</taxon>
        <taxon>Actinopolysporaceae</taxon>
        <taxon>Actinopolyspora</taxon>
    </lineage>
</organism>
<feature type="transmembrane region" description="Helical" evidence="1">
    <location>
        <begin position="110"/>
        <end position="130"/>
    </location>
</feature>
<protein>
    <submittedName>
        <fullName evidence="2">Uncharacterized protein</fullName>
    </submittedName>
</protein>
<evidence type="ECO:0000256" key="1">
    <source>
        <dbReference type="SAM" id="Phobius"/>
    </source>
</evidence>
<keyword evidence="1" id="KW-1133">Transmembrane helix</keyword>
<gene>
    <name evidence="2" type="ORF">SAMN04487820_11066</name>
</gene>
<feature type="transmembrane region" description="Helical" evidence="1">
    <location>
        <begin position="180"/>
        <end position="197"/>
    </location>
</feature>
<sequence length="252" mass="26779">MPRDSSNAHRSAGYWPGQPLVNIGAGLLLGIALFVVELQHRISLKEAAIGYFAHSDPVPVILALFVGVLAAAPVFVTDQETGRSPYLRIAGVGPREHVLGSIRVAAGRTVVTTATMVVFVDVLALFVYPLRTVDESVLLWPGMHAMGPVVDLVMLLWCCLVSVAVLLVAHLLAVYRTPRLVALVCAPLAVLLGAFGGEELGLTPPNLMLTPGQGAILFPQNPLNWTIGPALWLLVDAALITVIALLAPRAER</sequence>
<keyword evidence="1" id="KW-0812">Transmembrane</keyword>